<protein>
    <recommendedName>
        <fullName evidence="6">Pseudouridine synthase</fullName>
        <ecNumber evidence="6">5.4.99.-</ecNumber>
    </recommendedName>
</protein>
<evidence type="ECO:0000256" key="6">
    <source>
        <dbReference type="RuleBase" id="RU362028"/>
    </source>
</evidence>
<dbReference type="KEGG" id="mob:NCTC10112_00266"/>
<comment type="function">
    <text evidence="6">Responsible for synthesis of pseudouridine from uracil.</text>
</comment>
<dbReference type="RefSeq" id="WP_022936280.1">
    <property type="nucleotide sequence ID" value="NZ_LR214940.1"/>
</dbReference>
<evidence type="ECO:0000259" key="7">
    <source>
        <dbReference type="SMART" id="SM00363"/>
    </source>
</evidence>
<dbReference type="EMBL" id="LR214940">
    <property type="protein sequence ID" value="VEU55513.1"/>
    <property type="molecule type" value="Genomic_DNA"/>
</dbReference>
<dbReference type="InterPro" id="IPR050188">
    <property type="entry name" value="RluA_PseudoU_synthase"/>
</dbReference>
<dbReference type="Gene3D" id="3.10.290.10">
    <property type="entry name" value="RNA-binding S4 domain"/>
    <property type="match status" value="1"/>
</dbReference>
<dbReference type="CDD" id="cd00165">
    <property type="entry name" value="S4"/>
    <property type="match status" value="1"/>
</dbReference>
<feature type="domain" description="RNA-binding S4" evidence="7">
    <location>
        <begin position="10"/>
        <end position="68"/>
    </location>
</feature>
<dbReference type="InterPro" id="IPR006225">
    <property type="entry name" value="PsdUridine_synth_RluC/D"/>
</dbReference>
<dbReference type="SUPFAM" id="SSF55120">
    <property type="entry name" value="Pseudouridine synthase"/>
    <property type="match status" value="1"/>
</dbReference>
<dbReference type="InterPro" id="IPR002942">
    <property type="entry name" value="S4_RNA-bd"/>
</dbReference>
<dbReference type="AlphaFoldDB" id="A0A448ZWM5"/>
<feature type="active site" evidence="4">
    <location>
        <position position="136"/>
    </location>
</feature>
<dbReference type="CDD" id="cd02869">
    <property type="entry name" value="PseudoU_synth_RluA_like"/>
    <property type="match status" value="1"/>
</dbReference>
<dbReference type="Pfam" id="PF01479">
    <property type="entry name" value="S4"/>
    <property type="match status" value="1"/>
</dbReference>
<proteinExistence type="inferred from homology"/>
<dbReference type="PANTHER" id="PTHR21600:SF44">
    <property type="entry name" value="RIBOSOMAL LARGE SUBUNIT PSEUDOURIDINE SYNTHASE D"/>
    <property type="match status" value="1"/>
</dbReference>
<dbReference type="InterPro" id="IPR006224">
    <property type="entry name" value="PsdUridine_synth_RluA-like_CS"/>
</dbReference>
<dbReference type="EC" id="5.4.99.-" evidence="6"/>
<dbReference type="Gene3D" id="3.30.2350.10">
    <property type="entry name" value="Pseudouridine synthase"/>
    <property type="match status" value="1"/>
</dbReference>
<evidence type="ECO:0000256" key="1">
    <source>
        <dbReference type="ARBA" id="ARBA00000073"/>
    </source>
</evidence>
<dbReference type="PROSITE" id="PS01129">
    <property type="entry name" value="PSI_RLU"/>
    <property type="match status" value="1"/>
</dbReference>
<keyword evidence="5" id="KW-0694">RNA-binding</keyword>
<comment type="catalytic activity">
    <reaction evidence="1 6">
        <text>a uridine in RNA = a pseudouridine in RNA</text>
        <dbReference type="Rhea" id="RHEA:48348"/>
        <dbReference type="Rhea" id="RHEA-COMP:12068"/>
        <dbReference type="Rhea" id="RHEA-COMP:12069"/>
        <dbReference type="ChEBI" id="CHEBI:65314"/>
        <dbReference type="ChEBI" id="CHEBI:65315"/>
    </reaction>
</comment>
<evidence type="ECO:0000256" key="3">
    <source>
        <dbReference type="ARBA" id="ARBA00023235"/>
    </source>
</evidence>
<keyword evidence="9" id="KW-1185">Reference proteome</keyword>
<dbReference type="GO" id="GO:0120159">
    <property type="term" value="F:rRNA pseudouridine synthase activity"/>
    <property type="evidence" value="ECO:0007669"/>
    <property type="project" value="UniProtKB-ARBA"/>
</dbReference>
<evidence type="ECO:0000256" key="4">
    <source>
        <dbReference type="PIRSR" id="PIRSR606225-1"/>
    </source>
</evidence>
<dbReference type="PANTHER" id="PTHR21600">
    <property type="entry name" value="MITOCHONDRIAL RNA PSEUDOURIDINE SYNTHASE"/>
    <property type="match status" value="1"/>
</dbReference>
<dbReference type="InterPro" id="IPR036986">
    <property type="entry name" value="S4_RNA-bd_sf"/>
</dbReference>
<evidence type="ECO:0000256" key="2">
    <source>
        <dbReference type="ARBA" id="ARBA00010876"/>
    </source>
</evidence>
<dbReference type="Pfam" id="PF00849">
    <property type="entry name" value="PseudoU_synth_2"/>
    <property type="match status" value="1"/>
</dbReference>
<dbReference type="OrthoDB" id="9807829at2"/>
<evidence type="ECO:0000313" key="9">
    <source>
        <dbReference type="Proteomes" id="UP000290482"/>
    </source>
</evidence>
<dbReference type="PROSITE" id="PS50889">
    <property type="entry name" value="S4"/>
    <property type="match status" value="1"/>
</dbReference>
<reference evidence="8 9" key="1">
    <citation type="submission" date="2019-01" db="EMBL/GenBank/DDBJ databases">
        <authorList>
            <consortium name="Pathogen Informatics"/>
        </authorList>
    </citation>
    <scope>NUCLEOTIDE SEQUENCE [LARGE SCALE GENOMIC DNA]</scope>
    <source>
        <strain evidence="8 9">NCTC10112</strain>
    </source>
</reference>
<keyword evidence="3 6" id="KW-0413">Isomerase</keyword>
<dbReference type="NCBIfam" id="TIGR00005">
    <property type="entry name" value="rluA_subfam"/>
    <property type="match status" value="1"/>
</dbReference>
<comment type="similarity">
    <text evidence="2 6">Belongs to the pseudouridine synthase RluA family.</text>
</comment>
<evidence type="ECO:0000256" key="5">
    <source>
        <dbReference type="PROSITE-ProRule" id="PRU00182"/>
    </source>
</evidence>
<dbReference type="SMART" id="SM00363">
    <property type="entry name" value="S4"/>
    <property type="match status" value="1"/>
</dbReference>
<accession>A0A448ZWM5</accession>
<sequence>MIKIIANYSDRIDKYIANNVPEISRNDIQELIKQGMVLVEGTRINKTKFIVAEGKEITILKVLEKKLTDVKEQNLKLDIVFENDDYLIINKPSGLVVHPAPGHYDQTLVNGLLYHFKNNLSDVNGLLRLGIVHRIDKDTSGLLIIAKNNATHNYLASLLKDHKIERIYYAICDGKLEDKIINIDLPIGRDKKNRQKFCVTNENAKEAYTTVYPIKYLVIDGKEKTLVKCKLKTGRTHQVRVHLAYIGHPIYGDPIYNKKIDDFNQRLHAKELIFIDNKGKEQHFEVDFPDIFKKEIN</sequence>
<organism evidence="8 9">
    <name type="scientific">Metamycoplasma orale</name>
    <name type="common">Mycoplasma orale</name>
    <dbReference type="NCBI Taxonomy" id="2121"/>
    <lineage>
        <taxon>Bacteria</taxon>
        <taxon>Bacillati</taxon>
        <taxon>Mycoplasmatota</taxon>
        <taxon>Mycoplasmoidales</taxon>
        <taxon>Metamycoplasmataceae</taxon>
        <taxon>Metamycoplasma</taxon>
    </lineage>
</organism>
<evidence type="ECO:0000313" key="8">
    <source>
        <dbReference type="EMBL" id="VEU55513.1"/>
    </source>
</evidence>
<dbReference type="GO" id="GO:0000455">
    <property type="term" value="P:enzyme-directed rRNA pseudouridine synthesis"/>
    <property type="evidence" value="ECO:0007669"/>
    <property type="project" value="TreeGrafter"/>
</dbReference>
<dbReference type="InterPro" id="IPR006145">
    <property type="entry name" value="PsdUridine_synth_RsuA/RluA"/>
</dbReference>
<dbReference type="InterPro" id="IPR020103">
    <property type="entry name" value="PsdUridine_synth_cat_dom_sf"/>
</dbReference>
<name>A0A448ZWM5_METOS</name>
<gene>
    <name evidence="8" type="primary">rluD</name>
    <name evidence="8" type="ORF">NCTC10112_00266</name>
</gene>
<dbReference type="Proteomes" id="UP000290482">
    <property type="component" value="Chromosome"/>
</dbReference>
<dbReference type="GO" id="GO:0003723">
    <property type="term" value="F:RNA binding"/>
    <property type="evidence" value="ECO:0007669"/>
    <property type="project" value="UniProtKB-KW"/>
</dbReference>
<dbReference type="SUPFAM" id="SSF55174">
    <property type="entry name" value="Alpha-L RNA-binding motif"/>
    <property type="match status" value="1"/>
</dbReference>